<dbReference type="Gene3D" id="3.30.1330.30">
    <property type="match status" value="1"/>
</dbReference>
<evidence type="ECO:0000259" key="4">
    <source>
        <dbReference type="SMART" id="SM00967"/>
    </source>
</evidence>
<dbReference type="OrthoDB" id="9794400at2"/>
<dbReference type="STRING" id="883113.HMPREF9708_01165"/>
<dbReference type="SUPFAM" id="SSF55315">
    <property type="entry name" value="L30e-like"/>
    <property type="match status" value="1"/>
</dbReference>
<dbReference type="Pfam" id="PF22435">
    <property type="entry name" value="MRM3-like_sub_bind"/>
    <property type="match status" value="1"/>
</dbReference>
<dbReference type="RefSeq" id="WP_006309348.1">
    <property type="nucleotide sequence ID" value="NZ_JH601133.1"/>
</dbReference>
<dbReference type="Proteomes" id="UP000006190">
    <property type="component" value="Unassembled WGS sequence"/>
</dbReference>
<evidence type="ECO:0000256" key="1">
    <source>
        <dbReference type="ARBA" id="ARBA00007228"/>
    </source>
</evidence>
<keyword evidence="6" id="KW-1185">Reference proteome</keyword>
<reference evidence="5 6" key="1">
    <citation type="submission" date="2012-01" db="EMBL/GenBank/DDBJ databases">
        <title>The Genome Sequence of Facklamia languida CCUG 37842.</title>
        <authorList>
            <consortium name="The Broad Institute Genome Sequencing Platform"/>
            <person name="Earl A."/>
            <person name="Ward D."/>
            <person name="Feldgarden M."/>
            <person name="Gevers D."/>
            <person name="Huys G."/>
            <person name="Young S.K."/>
            <person name="Zeng Q."/>
            <person name="Gargeya S."/>
            <person name="Fitzgerald M."/>
            <person name="Haas B."/>
            <person name="Abouelleil A."/>
            <person name="Alvarado L."/>
            <person name="Arachchi H.M."/>
            <person name="Berlin A."/>
            <person name="Chapman S.B."/>
            <person name="Gearin G."/>
            <person name="Goldberg J."/>
            <person name="Griggs A."/>
            <person name="Gujja S."/>
            <person name="Hansen M."/>
            <person name="Heiman D."/>
            <person name="Howarth C."/>
            <person name="Larimer J."/>
            <person name="Lui A."/>
            <person name="MacDonald P.J.P."/>
            <person name="McCowen C."/>
            <person name="Montmayeur A."/>
            <person name="Murphy C."/>
            <person name="Neiman D."/>
            <person name="Pearson M."/>
            <person name="Priest M."/>
            <person name="Roberts A."/>
            <person name="Saif S."/>
            <person name="Shea T."/>
            <person name="Sisk P."/>
            <person name="Stolte C."/>
            <person name="Sykes S."/>
            <person name="Wortman J."/>
            <person name="Nusbaum C."/>
            <person name="Birren B."/>
        </authorList>
    </citation>
    <scope>NUCLEOTIDE SEQUENCE [LARGE SCALE GENOMIC DNA]</scope>
    <source>
        <strain evidence="5 6">CCUG 37842</strain>
    </source>
</reference>
<dbReference type="InterPro" id="IPR029064">
    <property type="entry name" value="Ribosomal_eL30-like_sf"/>
</dbReference>
<dbReference type="GO" id="GO:0003723">
    <property type="term" value="F:RNA binding"/>
    <property type="evidence" value="ECO:0007669"/>
    <property type="project" value="InterPro"/>
</dbReference>
<comment type="caution">
    <text evidence="5">The sequence shown here is derived from an EMBL/GenBank/DDBJ whole genome shotgun (WGS) entry which is preliminary data.</text>
</comment>
<dbReference type="EMBL" id="AGEG01000014">
    <property type="protein sequence ID" value="EHR36493.1"/>
    <property type="molecule type" value="Genomic_DNA"/>
</dbReference>
<accession>H3NJX6</accession>
<dbReference type="PANTHER" id="PTHR43191">
    <property type="entry name" value="RRNA METHYLTRANSFERASE 3"/>
    <property type="match status" value="1"/>
</dbReference>
<dbReference type="AlphaFoldDB" id="H3NJX6"/>
<sequence>MLRIESKQNPRIRAWRKLQTAKNRRKQGRYLVEGDHLLEEALSHQALIETVLYVEDYMGPLLNQVLERKIEMIQVSRDIFKELAMTETPQGIMAVIKMDTSSMTDLKGQSYLICDAIQDPGNLGTMIRTADAAGWDGVLLAPGCVDLYNDKVLRASQGSIWHLPIVMASNQEIYDALKSQDLPIYVTALHQEANSYRAITQPPGGLVLGNEGQGVGSFWLEKADQTLYIPMSGQAESLNVAIAAGVLLFHWSRLSE</sequence>
<keyword evidence="3" id="KW-0808">Transferase</keyword>
<dbReference type="InterPro" id="IPR001537">
    <property type="entry name" value="SpoU_MeTrfase"/>
</dbReference>
<dbReference type="eggNOG" id="COG0566">
    <property type="taxonomic scope" value="Bacteria"/>
</dbReference>
<dbReference type="GO" id="GO:0005737">
    <property type="term" value="C:cytoplasm"/>
    <property type="evidence" value="ECO:0007669"/>
    <property type="project" value="UniProtKB-ARBA"/>
</dbReference>
<evidence type="ECO:0000256" key="3">
    <source>
        <dbReference type="ARBA" id="ARBA00022679"/>
    </source>
</evidence>
<dbReference type="GO" id="GO:0032259">
    <property type="term" value="P:methylation"/>
    <property type="evidence" value="ECO:0007669"/>
    <property type="project" value="UniProtKB-KW"/>
</dbReference>
<dbReference type="Gene3D" id="3.40.1280.10">
    <property type="match status" value="1"/>
</dbReference>
<dbReference type="CDD" id="cd18095">
    <property type="entry name" value="SpoU-like_rRNA-MTase"/>
    <property type="match status" value="1"/>
</dbReference>
<name>H3NJX6_9LACT</name>
<dbReference type="InterPro" id="IPR053888">
    <property type="entry name" value="MRM3-like_sub_bind"/>
</dbReference>
<dbReference type="GO" id="GO:0008173">
    <property type="term" value="F:RNA methyltransferase activity"/>
    <property type="evidence" value="ECO:0007669"/>
    <property type="project" value="InterPro"/>
</dbReference>
<dbReference type="PANTHER" id="PTHR43191:SF2">
    <property type="entry name" value="RRNA METHYLTRANSFERASE 3, MITOCHONDRIAL"/>
    <property type="match status" value="1"/>
</dbReference>
<dbReference type="Pfam" id="PF00588">
    <property type="entry name" value="SpoU_methylase"/>
    <property type="match status" value="1"/>
</dbReference>
<dbReference type="PATRIC" id="fig|883113.3.peg.1160"/>
<gene>
    <name evidence="5" type="ORF">HMPREF9708_01165</name>
</gene>
<dbReference type="InterPro" id="IPR051259">
    <property type="entry name" value="rRNA_Methyltransferase"/>
</dbReference>
<proteinExistence type="inferred from homology"/>
<keyword evidence="2" id="KW-0489">Methyltransferase</keyword>
<evidence type="ECO:0000313" key="5">
    <source>
        <dbReference type="EMBL" id="EHR36493.1"/>
    </source>
</evidence>
<dbReference type="InterPro" id="IPR029026">
    <property type="entry name" value="tRNA_m1G_MTases_N"/>
</dbReference>
<dbReference type="HOGENOM" id="CLU_021322_3_2_9"/>
<dbReference type="InterPro" id="IPR029028">
    <property type="entry name" value="Alpha/beta_knot_MTases"/>
</dbReference>
<dbReference type="SMART" id="SM00967">
    <property type="entry name" value="SpoU_sub_bind"/>
    <property type="match status" value="1"/>
</dbReference>
<evidence type="ECO:0000313" key="6">
    <source>
        <dbReference type="Proteomes" id="UP000006190"/>
    </source>
</evidence>
<organism evidence="5 6">
    <name type="scientific">Facklamia languida CCUG 37842</name>
    <dbReference type="NCBI Taxonomy" id="883113"/>
    <lineage>
        <taxon>Bacteria</taxon>
        <taxon>Bacillati</taxon>
        <taxon>Bacillota</taxon>
        <taxon>Bacilli</taxon>
        <taxon>Lactobacillales</taxon>
        <taxon>Aerococcaceae</taxon>
        <taxon>Facklamia</taxon>
    </lineage>
</organism>
<dbReference type="SUPFAM" id="SSF75217">
    <property type="entry name" value="alpha/beta knot"/>
    <property type="match status" value="1"/>
</dbReference>
<dbReference type="GO" id="GO:0006396">
    <property type="term" value="P:RNA processing"/>
    <property type="evidence" value="ECO:0007669"/>
    <property type="project" value="InterPro"/>
</dbReference>
<protein>
    <recommendedName>
        <fullName evidence="4">RNA 2-O ribose methyltransferase substrate binding domain-containing protein</fullName>
    </recommendedName>
</protein>
<comment type="similarity">
    <text evidence="1">Belongs to the class IV-like SAM-binding methyltransferase superfamily. RNA methyltransferase TrmH family.</text>
</comment>
<dbReference type="InterPro" id="IPR013123">
    <property type="entry name" value="SpoU_subst-bd"/>
</dbReference>
<feature type="domain" description="RNA 2-O ribose methyltransferase substrate binding" evidence="4">
    <location>
        <begin position="31"/>
        <end position="102"/>
    </location>
</feature>
<evidence type="ECO:0000256" key="2">
    <source>
        <dbReference type="ARBA" id="ARBA00022603"/>
    </source>
</evidence>